<dbReference type="AlphaFoldDB" id="A0A4P9A2X4"/>
<dbReference type="CDD" id="cd03801">
    <property type="entry name" value="GT4_PimA-like"/>
    <property type="match status" value="1"/>
</dbReference>
<dbReference type="EMBL" id="CP040004">
    <property type="protein sequence ID" value="QCT42109.1"/>
    <property type="molecule type" value="Genomic_DNA"/>
</dbReference>
<dbReference type="PANTHER" id="PTHR45947:SF3">
    <property type="entry name" value="SULFOQUINOVOSYL TRANSFERASE SQD2"/>
    <property type="match status" value="1"/>
</dbReference>
<evidence type="ECO:0000259" key="1">
    <source>
        <dbReference type="Pfam" id="PF00534"/>
    </source>
</evidence>
<dbReference type="InterPro" id="IPR028098">
    <property type="entry name" value="Glyco_trans_4-like_N"/>
</dbReference>
<protein>
    <submittedName>
        <fullName evidence="3">Glycosyltransferase family 4 protein</fullName>
    </submittedName>
</protein>
<sequence length="342" mass="38483">MTRKTRLNVDMISESEFTVQGHGVHTAFVEMTNALKARKDTSVVVNQARSDADIVHAQTIGLYSMWMLKRSRGKKIISGHVIPASLVGSIKGMGRMQWLVRAYMRWVYNQADLVLACSNMVKETMTGPMKLKTRVEVLYNTVDMSRYASTLKTKRAARKKLKLKPSDFVVVGNGQVQPRKRLDTFFETARALPEVTFIWVGGIPFKHLGAEYGKMQELIASAPKNVIITGVVEHKDVMTYLHAADAFFLPAEQENHPMCVLEAAGAGLPIILRDIHEYDDTFRPDAQFISSAQDAVQVIDKLRDDTKWYKQQVAAAGRIAKRFDSRAGGERLVKFYRSVLES</sequence>
<name>A0A4P9A2X4_9BACT</name>
<evidence type="ECO:0000313" key="4">
    <source>
        <dbReference type="Proteomes" id="UP000310639"/>
    </source>
</evidence>
<feature type="domain" description="Glycosyltransferase subfamily 4-like N-terminal" evidence="2">
    <location>
        <begin position="49"/>
        <end position="146"/>
    </location>
</feature>
<dbReference type="Proteomes" id="UP000310639">
    <property type="component" value="Chromosome"/>
</dbReference>
<keyword evidence="3" id="KW-0808">Transferase</keyword>
<dbReference type="SUPFAM" id="SSF53756">
    <property type="entry name" value="UDP-Glycosyltransferase/glycogen phosphorylase"/>
    <property type="match status" value="1"/>
</dbReference>
<dbReference type="OrthoDB" id="9802525at2"/>
<dbReference type="InterPro" id="IPR001296">
    <property type="entry name" value="Glyco_trans_1"/>
</dbReference>
<proteinExistence type="predicted"/>
<dbReference type="RefSeq" id="WP_138078743.1">
    <property type="nucleotide sequence ID" value="NZ_CP040004.1"/>
</dbReference>
<reference evidence="3 4" key="1">
    <citation type="submission" date="2019-04" db="EMBL/GenBank/DDBJ databases">
        <title>Saccharibacteria TM7 genomes.</title>
        <authorList>
            <person name="Bor B."/>
            <person name="He X."/>
            <person name="Chen T."/>
            <person name="Dewhirst F.E."/>
        </authorList>
    </citation>
    <scope>NUCLEOTIDE SEQUENCE [LARGE SCALE GENOMIC DNA]</scope>
    <source>
        <strain evidence="3 4">BB001</strain>
    </source>
</reference>
<dbReference type="InterPro" id="IPR050194">
    <property type="entry name" value="Glycosyltransferase_grp1"/>
</dbReference>
<keyword evidence="4" id="KW-1185">Reference proteome</keyword>
<dbReference type="Pfam" id="PF00534">
    <property type="entry name" value="Glycos_transf_1"/>
    <property type="match status" value="1"/>
</dbReference>
<evidence type="ECO:0000313" key="3">
    <source>
        <dbReference type="EMBL" id="QCT42109.1"/>
    </source>
</evidence>
<dbReference type="Gene3D" id="3.40.50.2000">
    <property type="entry name" value="Glycogen Phosphorylase B"/>
    <property type="match status" value="2"/>
</dbReference>
<dbReference type="GO" id="GO:0016757">
    <property type="term" value="F:glycosyltransferase activity"/>
    <property type="evidence" value="ECO:0007669"/>
    <property type="project" value="InterPro"/>
</dbReference>
<evidence type="ECO:0000259" key="2">
    <source>
        <dbReference type="Pfam" id="PF13439"/>
    </source>
</evidence>
<dbReference type="Pfam" id="PF13439">
    <property type="entry name" value="Glyco_transf_4"/>
    <property type="match status" value="1"/>
</dbReference>
<feature type="domain" description="Glycosyl transferase family 1" evidence="1">
    <location>
        <begin position="155"/>
        <end position="306"/>
    </location>
</feature>
<gene>
    <name evidence="3" type="ORF">FBF37_01305</name>
</gene>
<dbReference type="KEGG" id="nft:FBF37_01305"/>
<accession>A0A4P9A2X4</accession>
<dbReference type="PANTHER" id="PTHR45947">
    <property type="entry name" value="SULFOQUINOVOSYL TRANSFERASE SQD2"/>
    <property type="match status" value="1"/>
</dbReference>
<organism evidence="3 4">
    <name type="scientific">Candidatus Nanosynbacter featherlites</name>
    <dbReference type="NCBI Taxonomy" id="2572088"/>
    <lineage>
        <taxon>Bacteria</taxon>
        <taxon>Candidatus Saccharimonadota</taxon>
        <taxon>Candidatus Saccharimonadia</taxon>
        <taxon>Candidatus Nanosynbacterales</taxon>
        <taxon>Candidatus Nanosynbacteraceae</taxon>
        <taxon>Candidatus Nanosynbacter</taxon>
    </lineage>
</organism>